<dbReference type="SFLD" id="SFLDG01152">
    <property type="entry name" value="Main.3:_Omega-_and_Tau-like"/>
    <property type="match status" value="1"/>
</dbReference>
<protein>
    <recommendedName>
        <fullName evidence="4">Glutathione S-transferase</fullName>
        <ecNumber evidence="4">2.5.1.18</ecNumber>
    </recommendedName>
</protein>
<dbReference type="Gene3D" id="1.20.1050.10">
    <property type="match status" value="1"/>
</dbReference>
<dbReference type="PANTHER" id="PTHR11260:SF765">
    <property type="entry name" value="GLUTATHIONE TRANSFERASE"/>
    <property type="match status" value="1"/>
</dbReference>
<dbReference type="InterPro" id="IPR004045">
    <property type="entry name" value="Glutathione_S-Trfase_N"/>
</dbReference>
<dbReference type="Gene3D" id="3.40.30.10">
    <property type="entry name" value="Glutaredoxin"/>
    <property type="match status" value="1"/>
</dbReference>
<evidence type="ECO:0000256" key="1">
    <source>
        <dbReference type="ARBA" id="ARBA00009929"/>
    </source>
</evidence>
<feature type="domain" description="GST C-terminal" evidence="6">
    <location>
        <begin position="92"/>
        <end position="215"/>
    </location>
</feature>
<dbReference type="GO" id="GO:0005829">
    <property type="term" value="C:cytosol"/>
    <property type="evidence" value="ECO:0007669"/>
    <property type="project" value="UniProtKB-SubCell"/>
</dbReference>
<dbReference type="PANTHER" id="PTHR11260">
    <property type="entry name" value="GLUTATHIONE S-TRANSFERASE, GST, SUPERFAMILY, GST DOMAIN CONTAINING"/>
    <property type="match status" value="1"/>
</dbReference>
<evidence type="ECO:0000256" key="4">
    <source>
        <dbReference type="RuleBase" id="RU369102"/>
    </source>
</evidence>
<comment type="catalytic activity">
    <reaction evidence="3 4">
        <text>RX + glutathione = an S-substituted glutathione + a halide anion + H(+)</text>
        <dbReference type="Rhea" id="RHEA:16437"/>
        <dbReference type="ChEBI" id="CHEBI:15378"/>
        <dbReference type="ChEBI" id="CHEBI:16042"/>
        <dbReference type="ChEBI" id="CHEBI:17792"/>
        <dbReference type="ChEBI" id="CHEBI:57925"/>
        <dbReference type="ChEBI" id="CHEBI:90779"/>
        <dbReference type="EC" id="2.5.1.18"/>
    </reaction>
</comment>
<dbReference type="InterPro" id="IPR036249">
    <property type="entry name" value="Thioredoxin-like_sf"/>
</dbReference>
<evidence type="ECO:0000259" key="5">
    <source>
        <dbReference type="PROSITE" id="PS50404"/>
    </source>
</evidence>
<dbReference type="GO" id="GO:0004364">
    <property type="term" value="F:glutathione transferase activity"/>
    <property type="evidence" value="ECO:0007669"/>
    <property type="project" value="UniProtKB-UniRule"/>
</dbReference>
<dbReference type="PROSITE" id="PS50404">
    <property type="entry name" value="GST_NTER"/>
    <property type="match status" value="1"/>
</dbReference>
<dbReference type="SFLD" id="SFLDS00019">
    <property type="entry name" value="Glutathione_Transferase_(cytos"/>
    <property type="match status" value="1"/>
</dbReference>
<comment type="similarity">
    <text evidence="1">Belongs to the GST superfamily. HSP26 family.</text>
</comment>
<dbReference type="SUPFAM" id="SSF47616">
    <property type="entry name" value="GST C-terminal domain-like"/>
    <property type="match status" value="1"/>
</dbReference>
<evidence type="ECO:0000313" key="7">
    <source>
        <dbReference type="EMBL" id="KAL3526627.1"/>
    </source>
</evidence>
<keyword evidence="4" id="KW-0963">Cytoplasm</keyword>
<dbReference type="InterPro" id="IPR040079">
    <property type="entry name" value="Glutathione_S-Trfase"/>
</dbReference>
<evidence type="ECO:0000313" key="8">
    <source>
        <dbReference type="Proteomes" id="UP001630127"/>
    </source>
</evidence>
<dbReference type="Pfam" id="PF02798">
    <property type="entry name" value="GST_N"/>
    <property type="match status" value="1"/>
</dbReference>
<accession>A0ABD3A716</accession>
<sequence>MDMDEEEVKLHGFWASPFVYRVIWALKLKGIQYDYVEEDLSNKSQLLLQYNPVHKQVPVLVHHGKPISDSLVILEYIEDTWPHHNPPLIPKDPFERALARFWGNFSTDKGRTFYSFLLAGQDEKEEAAKQVFEVLRTIEEEALGDNKFFGGNSINLVDIIFGWLAYWFQPTEELVGIKVLEPTGLPRLHAWVENFKEEAVIKENFPNHDELRQHFTRLRAKLMPKPN</sequence>
<keyword evidence="8" id="KW-1185">Reference proteome</keyword>
<evidence type="ECO:0000259" key="6">
    <source>
        <dbReference type="PROSITE" id="PS50405"/>
    </source>
</evidence>
<evidence type="ECO:0000256" key="3">
    <source>
        <dbReference type="ARBA" id="ARBA00047960"/>
    </source>
</evidence>
<comment type="subcellular location">
    <subcellularLocation>
        <location evidence="4">Cytoplasm</location>
        <location evidence="4">Cytosol</location>
    </subcellularLocation>
</comment>
<dbReference type="CDD" id="cd03058">
    <property type="entry name" value="GST_N_Tau"/>
    <property type="match status" value="1"/>
</dbReference>
<dbReference type="InterPro" id="IPR036282">
    <property type="entry name" value="Glutathione-S-Trfase_C_sf"/>
</dbReference>
<feature type="domain" description="GST N-terminal" evidence="5">
    <location>
        <begin position="6"/>
        <end position="85"/>
    </location>
</feature>
<dbReference type="FunFam" id="3.40.30.10:FF:000014">
    <property type="entry name" value="Tau class glutathione S-transferase"/>
    <property type="match status" value="1"/>
</dbReference>
<proteinExistence type="inferred from homology"/>
<comment type="function">
    <text evidence="4">Is involved in the conjugation of reduced glutathione to a wide number of exogenous and endogenous hydrophobic electrophiles.</text>
</comment>
<evidence type="ECO:0000256" key="2">
    <source>
        <dbReference type="ARBA" id="ARBA00022679"/>
    </source>
</evidence>
<dbReference type="Proteomes" id="UP001630127">
    <property type="component" value="Unassembled WGS sequence"/>
</dbReference>
<dbReference type="SUPFAM" id="SSF52833">
    <property type="entry name" value="Thioredoxin-like"/>
    <property type="match status" value="1"/>
</dbReference>
<gene>
    <name evidence="7" type="ORF">ACH5RR_011283</name>
</gene>
<dbReference type="AlphaFoldDB" id="A0ABD3A716"/>
<dbReference type="FunFam" id="1.20.1050.10:FF:000012">
    <property type="entry name" value="Tau class glutathione S-transferase"/>
    <property type="match status" value="1"/>
</dbReference>
<comment type="caution">
    <text evidence="7">The sequence shown here is derived from an EMBL/GenBank/DDBJ whole genome shotgun (WGS) entry which is preliminary data.</text>
</comment>
<dbReference type="EMBL" id="JBJUIK010000005">
    <property type="protein sequence ID" value="KAL3526627.1"/>
    <property type="molecule type" value="Genomic_DNA"/>
</dbReference>
<dbReference type="InterPro" id="IPR045073">
    <property type="entry name" value="Omega/Tau-like"/>
</dbReference>
<keyword evidence="2 4" id="KW-0808">Transferase</keyword>
<dbReference type="InterPro" id="IPR010987">
    <property type="entry name" value="Glutathione-S-Trfase_C-like"/>
</dbReference>
<dbReference type="CDD" id="cd03185">
    <property type="entry name" value="GST_C_Tau"/>
    <property type="match status" value="1"/>
</dbReference>
<dbReference type="PROSITE" id="PS50405">
    <property type="entry name" value="GST_CTER"/>
    <property type="match status" value="1"/>
</dbReference>
<dbReference type="EC" id="2.5.1.18" evidence="4"/>
<reference evidence="7 8" key="1">
    <citation type="submission" date="2024-11" db="EMBL/GenBank/DDBJ databases">
        <title>A near-complete genome assembly of Cinchona calisaya.</title>
        <authorList>
            <person name="Lian D.C."/>
            <person name="Zhao X.W."/>
            <person name="Wei L."/>
        </authorList>
    </citation>
    <scope>NUCLEOTIDE SEQUENCE [LARGE SCALE GENOMIC DNA]</scope>
    <source>
        <tissue evidence="7">Nenye</tissue>
    </source>
</reference>
<name>A0ABD3A716_9GENT</name>
<dbReference type="InterPro" id="IPR045074">
    <property type="entry name" value="GST_C_Tau"/>
</dbReference>
<dbReference type="Pfam" id="PF13410">
    <property type="entry name" value="GST_C_2"/>
    <property type="match status" value="1"/>
</dbReference>
<organism evidence="7 8">
    <name type="scientific">Cinchona calisaya</name>
    <dbReference type="NCBI Taxonomy" id="153742"/>
    <lineage>
        <taxon>Eukaryota</taxon>
        <taxon>Viridiplantae</taxon>
        <taxon>Streptophyta</taxon>
        <taxon>Embryophyta</taxon>
        <taxon>Tracheophyta</taxon>
        <taxon>Spermatophyta</taxon>
        <taxon>Magnoliopsida</taxon>
        <taxon>eudicotyledons</taxon>
        <taxon>Gunneridae</taxon>
        <taxon>Pentapetalae</taxon>
        <taxon>asterids</taxon>
        <taxon>lamiids</taxon>
        <taxon>Gentianales</taxon>
        <taxon>Rubiaceae</taxon>
        <taxon>Cinchonoideae</taxon>
        <taxon>Cinchoneae</taxon>
        <taxon>Cinchona</taxon>
    </lineage>
</organism>
<dbReference type="SFLD" id="SFLDG00358">
    <property type="entry name" value="Main_(cytGST)"/>
    <property type="match status" value="1"/>
</dbReference>